<dbReference type="AlphaFoldDB" id="A0A5N6XHH9"/>
<evidence type="ECO:0000313" key="1">
    <source>
        <dbReference type="EMBL" id="KAE8332691.1"/>
    </source>
</evidence>
<evidence type="ECO:0000313" key="2">
    <source>
        <dbReference type="Proteomes" id="UP000325945"/>
    </source>
</evidence>
<sequence length="209" mass="23738">MTIGQNNEQCITHQRLPVMVCGKSRAAGCHTTAVLDSLASYACHVIALRPALALPIRNEGKRKAAAAKQVEDHAAESKLTSRRARTRQTIYSVRWSNPYYVLLRQRRRFPLCLSPSKLFPKSQPRYLLRSKNTTLSRPQVIHLSLRPRASHTAIFNQDKVVIRRLLEHVVEARPIGFLSRDLNLSRKTHSVPQSSIDEFMGWMEGNDCS</sequence>
<dbReference type="EMBL" id="ML741764">
    <property type="protein sequence ID" value="KAE8332691.1"/>
    <property type="molecule type" value="Genomic_DNA"/>
</dbReference>
<accession>A0A5N6XHH9</accession>
<proteinExistence type="predicted"/>
<organism evidence="1 2">
    <name type="scientific">Aspergillus sergii</name>
    <dbReference type="NCBI Taxonomy" id="1034303"/>
    <lineage>
        <taxon>Eukaryota</taxon>
        <taxon>Fungi</taxon>
        <taxon>Dikarya</taxon>
        <taxon>Ascomycota</taxon>
        <taxon>Pezizomycotina</taxon>
        <taxon>Eurotiomycetes</taxon>
        <taxon>Eurotiomycetidae</taxon>
        <taxon>Eurotiales</taxon>
        <taxon>Aspergillaceae</taxon>
        <taxon>Aspergillus</taxon>
        <taxon>Aspergillus subgen. Circumdati</taxon>
    </lineage>
</organism>
<keyword evidence="2" id="KW-1185">Reference proteome</keyword>
<gene>
    <name evidence="1" type="ORF">BDV39DRAFT_91443</name>
</gene>
<reference evidence="2" key="1">
    <citation type="submission" date="2019-04" db="EMBL/GenBank/DDBJ databases">
        <title>Friends and foes A comparative genomics studyof 23 Aspergillus species from section Flavi.</title>
        <authorList>
            <consortium name="DOE Joint Genome Institute"/>
            <person name="Kjaerbolling I."/>
            <person name="Vesth T."/>
            <person name="Frisvad J.C."/>
            <person name="Nybo J.L."/>
            <person name="Theobald S."/>
            <person name="Kildgaard S."/>
            <person name="Isbrandt T."/>
            <person name="Kuo A."/>
            <person name="Sato A."/>
            <person name="Lyhne E.K."/>
            <person name="Kogle M.E."/>
            <person name="Wiebenga A."/>
            <person name="Kun R.S."/>
            <person name="Lubbers R.J."/>
            <person name="Makela M.R."/>
            <person name="Barry K."/>
            <person name="Chovatia M."/>
            <person name="Clum A."/>
            <person name="Daum C."/>
            <person name="Haridas S."/>
            <person name="He G."/>
            <person name="LaButti K."/>
            <person name="Lipzen A."/>
            <person name="Mondo S."/>
            <person name="Riley R."/>
            <person name="Salamov A."/>
            <person name="Simmons B.A."/>
            <person name="Magnuson J.K."/>
            <person name="Henrissat B."/>
            <person name="Mortensen U.H."/>
            <person name="Larsen T.O."/>
            <person name="Devries R.P."/>
            <person name="Grigoriev I.V."/>
            <person name="Machida M."/>
            <person name="Baker S.E."/>
            <person name="Andersen M.R."/>
        </authorList>
    </citation>
    <scope>NUCLEOTIDE SEQUENCE [LARGE SCALE GENOMIC DNA]</scope>
    <source>
        <strain evidence="2">CBS 130017</strain>
    </source>
</reference>
<protein>
    <submittedName>
        <fullName evidence="1">Uncharacterized protein</fullName>
    </submittedName>
</protein>
<dbReference type="Proteomes" id="UP000325945">
    <property type="component" value="Unassembled WGS sequence"/>
</dbReference>
<name>A0A5N6XHH9_9EURO</name>